<organism evidence="1 2">
    <name type="scientific">Pseudomonas agronomica</name>
    <dbReference type="NCBI Taxonomy" id="2979328"/>
    <lineage>
        <taxon>Bacteria</taxon>
        <taxon>Pseudomonadati</taxon>
        <taxon>Pseudomonadota</taxon>
        <taxon>Gammaproteobacteria</taxon>
        <taxon>Pseudomonadales</taxon>
        <taxon>Pseudomonadaceae</taxon>
        <taxon>Pseudomonas</taxon>
    </lineage>
</organism>
<sequence length="307" mass="33861">MKKIMFMVLGFVLLLGCTTPELISRNLPLLSSRSGEQVAQDLTARYADTRSHCDDVEEVAHRCTGVIFRGTSFSPQYHSWNPNPASAEPKNGVSFSYLRADSNFRSLAYNYVNGFIFYPENNRPAGKDRMVVRCFFPVDAGSDVRKPDGCGPTTHAGSYDSRPCQVLGITTGQQWLAHFLAIPVAAPRGFFQCGFDVRAIRGKDAAKAFVQAIDAMRRAGEESFRIQNELIITPWPQNAGATLPIEAFFYTLEHAGGLTSAQADQRDLFNTDGIVRPIILMTLPTAATGRATFQFRQADQALSLTAY</sequence>
<keyword evidence="2" id="KW-1185">Reference proteome</keyword>
<gene>
    <name evidence="1" type="ORF">OC610_06195</name>
</gene>
<dbReference type="PROSITE" id="PS51257">
    <property type="entry name" value="PROKAR_LIPOPROTEIN"/>
    <property type="match status" value="1"/>
</dbReference>
<name>A0ABT3F4G8_9PSED</name>
<reference evidence="1" key="1">
    <citation type="submission" date="2022-07" db="EMBL/GenBank/DDBJ databases">
        <title>Pseudomonas agronomica sp. nov.: a novel bacterium with biotechnological application in the synthesis of biofertilizers from valorized agricultural residues.</title>
        <authorList>
            <person name="Robas M."/>
            <person name="Fernandez V.M."/>
            <person name="Luna L."/>
            <person name="Provanza A."/>
            <person name="Jimenez P.A."/>
        </authorList>
    </citation>
    <scope>NUCLEOTIDE SEQUENCE</scope>
    <source>
        <strain evidence="1">SAICEU22T</strain>
    </source>
</reference>
<dbReference type="Proteomes" id="UP001061999">
    <property type="component" value="Unassembled WGS sequence"/>
</dbReference>
<evidence type="ECO:0000313" key="1">
    <source>
        <dbReference type="EMBL" id="MCW1243990.1"/>
    </source>
</evidence>
<proteinExistence type="predicted"/>
<evidence type="ECO:0000313" key="2">
    <source>
        <dbReference type="Proteomes" id="UP001061999"/>
    </source>
</evidence>
<comment type="caution">
    <text evidence="1">The sequence shown here is derived from an EMBL/GenBank/DDBJ whole genome shotgun (WGS) entry which is preliminary data.</text>
</comment>
<accession>A0ABT3F4G8</accession>
<dbReference type="EMBL" id="JAOSHO010000045">
    <property type="protein sequence ID" value="MCW1243990.1"/>
    <property type="molecule type" value="Genomic_DNA"/>
</dbReference>
<protein>
    <submittedName>
        <fullName evidence="1">Halovibrin HvnA</fullName>
    </submittedName>
</protein>
<dbReference type="RefSeq" id="WP_264427026.1">
    <property type="nucleotide sequence ID" value="NZ_JAOSHO010000045.1"/>
</dbReference>